<gene>
    <name evidence="1" type="ORF">Mic7113_6070</name>
</gene>
<dbReference type="EMBL" id="CP003630">
    <property type="protein sequence ID" value="AFZ21667.1"/>
    <property type="molecule type" value="Genomic_DNA"/>
</dbReference>
<proteinExistence type="predicted"/>
<dbReference type="HOGENOM" id="CLU_186050_2_0_3"/>
<dbReference type="eggNOG" id="ENOG5033910">
    <property type="taxonomic scope" value="Bacteria"/>
</dbReference>
<dbReference type="Proteomes" id="UP000010471">
    <property type="component" value="Chromosome"/>
</dbReference>
<dbReference type="AlphaFoldDB" id="K9WQ52"/>
<name>K9WQ52_9CYAN</name>
<protein>
    <submittedName>
        <fullName evidence="1">Uncharacterized protein</fullName>
    </submittedName>
</protein>
<accession>K9WQ52</accession>
<sequence length="68" mass="7955">MRQAEICFPKFPVEHLANRIMCLRKITRIDQHLFMSALLSKKALSPEEKNLVEKVYQGLNKGWIKVVD</sequence>
<evidence type="ECO:0000313" key="1">
    <source>
        <dbReference type="EMBL" id="AFZ21667.1"/>
    </source>
</evidence>
<evidence type="ECO:0000313" key="2">
    <source>
        <dbReference type="Proteomes" id="UP000010471"/>
    </source>
</evidence>
<dbReference type="KEGG" id="mic:Mic7113_6070"/>
<reference evidence="1 2" key="1">
    <citation type="submission" date="2012-06" db="EMBL/GenBank/DDBJ databases">
        <title>Finished chromosome of genome of Microcoleus sp. PCC 7113.</title>
        <authorList>
            <consortium name="US DOE Joint Genome Institute"/>
            <person name="Gugger M."/>
            <person name="Coursin T."/>
            <person name="Rippka R."/>
            <person name="Tandeau De Marsac N."/>
            <person name="Huntemann M."/>
            <person name="Wei C.-L."/>
            <person name="Han J."/>
            <person name="Detter J.C."/>
            <person name="Han C."/>
            <person name="Tapia R."/>
            <person name="Chen A."/>
            <person name="Kyrpides N."/>
            <person name="Mavromatis K."/>
            <person name="Markowitz V."/>
            <person name="Szeto E."/>
            <person name="Ivanova N."/>
            <person name="Pagani I."/>
            <person name="Pati A."/>
            <person name="Goodwin L."/>
            <person name="Nordberg H.P."/>
            <person name="Cantor M.N."/>
            <person name="Hua S.X."/>
            <person name="Woyke T."/>
            <person name="Kerfeld C.A."/>
        </authorList>
    </citation>
    <scope>NUCLEOTIDE SEQUENCE [LARGE SCALE GENOMIC DNA]</scope>
    <source>
        <strain evidence="1 2">PCC 7113</strain>
    </source>
</reference>
<dbReference type="RefSeq" id="WP_015185796.1">
    <property type="nucleotide sequence ID" value="NC_019738.1"/>
</dbReference>
<organism evidence="1 2">
    <name type="scientific">Allocoleopsis franciscana PCC 7113</name>
    <dbReference type="NCBI Taxonomy" id="1173027"/>
    <lineage>
        <taxon>Bacteria</taxon>
        <taxon>Bacillati</taxon>
        <taxon>Cyanobacteriota</taxon>
        <taxon>Cyanophyceae</taxon>
        <taxon>Coleofasciculales</taxon>
        <taxon>Coleofasciculaceae</taxon>
        <taxon>Allocoleopsis</taxon>
        <taxon>Allocoleopsis franciscana</taxon>
    </lineage>
</organism>
<keyword evidence="2" id="KW-1185">Reference proteome</keyword>
<dbReference type="OrthoDB" id="464405at2"/>